<keyword evidence="1" id="KW-0328">Glycosyltransferase</keyword>
<dbReference type="PANTHER" id="PTHR22916">
    <property type="entry name" value="GLYCOSYLTRANSFERASE"/>
    <property type="match status" value="1"/>
</dbReference>
<dbReference type="AlphaFoldDB" id="A0A261FDI3"/>
<evidence type="ECO:0000313" key="4">
    <source>
        <dbReference type="EMBL" id="OZG57209.1"/>
    </source>
</evidence>
<accession>A0A261FDI3</accession>
<protein>
    <submittedName>
        <fullName evidence="4">Glycosyl transferase family 2</fullName>
    </submittedName>
</protein>
<evidence type="ECO:0000256" key="1">
    <source>
        <dbReference type="ARBA" id="ARBA00022676"/>
    </source>
</evidence>
<dbReference type="InterPro" id="IPR029044">
    <property type="entry name" value="Nucleotide-diphossugar_trans"/>
</dbReference>
<keyword evidence="5" id="KW-1185">Reference proteome</keyword>
<evidence type="ECO:0000259" key="3">
    <source>
        <dbReference type="Pfam" id="PF00535"/>
    </source>
</evidence>
<dbReference type="Gene3D" id="3.90.550.10">
    <property type="entry name" value="Spore Coat Polysaccharide Biosynthesis Protein SpsA, Chain A"/>
    <property type="match status" value="1"/>
</dbReference>
<sequence length="322" mass="38029">MNPLISIVVPVYKVEEVLDRCVQSILDQTYKRWEAILVDDASPDGSPELCDQWAQRDSRIRVVHQRHAGVSTARNRGITEARGDFLVFVDSDDFVDADYLECLMQAQERTKADLVMCSAICEDDDGRPKRTDEEWTFDDQPEDRLFTGRETLRFLYRTIGAVLWGKLYAKHIWPTLHFPDGKIHEDEFVLHRVYFTCESVAVLHNKPYHYIDARPSIMHAEYSLKRLDRLDAKIDRLAFFTEHDVDRDLIEREFIDLNKHIIWSRALPWDAPENQPRFRKLFSDYRRIPFAILRRLPLKSGINYIGTRLCPFTYWKIHERGK</sequence>
<feature type="domain" description="Glycosyltransferase 2-like" evidence="3">
    <location>
        <begin position="6"/>
        <end position="141"/>
    </location>
</feature>
<dbReference type="Proteomes" id="UP000216444">
    <property type="component" value="Unassembled WGS sequence"/>
</dbReference>
<dbReference type="PANTHER" id="PTHR22916:SF51">
    <property type="entry name" value="GLYCOSYLTRANSFERASE EPSH-RELATED"/>
    <property type="match status" value="1"/>
</dbReference>
<dbReference type="Pfam" id="PF00535">
    <property type="entry name" value="Glycos_transf_2"/>
    <property type="match status" value="1"/>
</dbReference>
<proteinExistence type="predicted"/>
<dbReference type="SUPFAM" id="SSF53448">
    <property type="entry name" value="Nucleotide-diphospho-sugar transferases"/>
    <property type="match status" value="1"/>
</dbReference>
<organism evidence="4 5">
    <name type="scientific">Bifidobacterium tissieri</name>
    <dbReference type="NCBI Taxonomy" id="1630162"/>
    <lineage>
        <taxon>Bacteria</taxon>
        <taxon>Bacillati</taxon>
        <taxon>Actinomycetota</taxon>
        <taxon>Actinomycetes</taxon>
        <taxon>Bifidobacteriales</taxon>
        <taxon>Bifidobacteriaceae</taxon>
        <taxon>Bifidobacterium</taxon>
    </lineage>
</organism>
<dbReference type="EMBL" id="MWWV01000010">
    <property type="protein sequence ID" value="OZG57209.1"/>
    <property type="molecule type" value="Genomic_DNA"/>
</dbReference>
<evidence type="ECO:0000313" key="5">
    <source>
        <dbReference type="Proteomes" id="UP000216444"/>
    </source>
</evidence>
<dbReference type="GO" id="GO:0016757">
    <property type="term" value="F:glycosyltransferase activity"/>
    <property type="evidence" value="ECO:0007669"/>
    <property type="project" value="UniProtKB-KW"/>
</dbReference>
<name>A0A261FDI3_9BIFI</name>
<dbReference type="InterPro" id="IPR001173">
    <property type="entry name" value="Glyco_trans_2-like"/>
</dbReference>
<reference evidence="4 5" key="1">
    <citation type="journal article" date="2017" name="BMC Genomics">
        <title>Comparative genomic and phylogenomic analyses of the Bifidobacteriaceae family.</title>
        <authorList>
            <person name="Lugli G.A."/>
            <person name="Milani C."/>
            <person name="Turroni F."/>
            <person name="Duranti S."/>
            <person name="Mancabelli L."/>
            <person name="Mangifesta M."/>
            <person name="Ferrario C."/>
            <person name="Modesto M."/>
            <person name="Mattarelli P."/>
            <person name="Jiri K."/>
            <person name="van Sinderen D."/>
            <person name="Ventura M."/>
        </authorList>
    </citation>
    <scope>NUCLEOTIDE SEQUENCE [LARGE SCALE GENOMIC DNA]</scope>
    <source>
        <strain evidence="4 5">DSM 100201</strain>
    </source>
</reference>
<gene>
    <name evidence="4" type="ORF">BTIS_1528</name>
</gene>
<keyword evidence="2 4" id="KW-0808">Transferase</keyword>
<dbReference type="RefSeq" id="WP_094664266.1">
    <property type="nucleotide sequence ID" value="NZ_MWWV01000010.1"/>
</dbReference>
<dbReference type="CDD" id="cd00761">
    <property type="entry name" value="Glyco_tranf_GTA_type"/>
    <property type="match status" value="1"/>
</dbReference>
<evidence type="ECO:0000256" key="2">
    <source>
        <dbReference type="ARBA" id="ARBA00022679"/>
    </source>
</evidence>
<comment type="caution">
    <text evidence="4">The sequence shown here is derived from an EMBL/GenBank/DDBJ whole genome shotgun (WGS) entry which is preliminary data.</text>
</comment>